<dbReference type="Proteomes" id="UP001157006">
    <property type="component" value="Chromosome 4"/>
</dbReference>
<organism evidence="3 4">
    <name type="scientific">Vicia faba</name>
    <name type="common">Broad bean</name>
    <name type="synonym">Faba vulgaris</name>
    <dbReference type="NCBI Taxonomy" id="3906"/>
    <lineage>
        <taxon>Eukaryota</taxon>
        <taxon>Viridiplantae</taxon>
        <taxon>Streptophyta</taxon>
        <taxon>Embryophyta</taxon>
        <taxon>Tracheophyta</taxon>
        <taxon>Spermatophyta</taxon>
        <taxon>Magnoliopsida</taxon>
        <taxon>eudicotyledons</taxon>
        <taxon>Gunneridae</taxon>
        <taxon>Pentapetalae</taxon>
        <taxon>rosids</taxon>
        <taxon>fabids</taxon>
        <taxon>Fabales</taxon>
        <taxon>Fabaceae</taxon>
        <taxon>Papilionoideae</taxon>
        <taxon>50 kb inversion clade</taxon>
        <taxon>NPAAA clade</taxon>
        <taxon>Hologalegina</taxon>
        <taxon>IRL clade</taxon>
        <taxon>Fabeae</taxon>
        <taxon>Vicia</taxon>
    </lineage>
</organism>
<evidence type="ECO:0000256" key="1">
    <source>
        <dbReference type="SAM" id="MobiDB-lite"/>
    </source>
</evidence>
<name>A0AAV1AGJ4_VICFA</name>
<dbReference type="PANTHER" id="PTHR34794">
    <property type="entry name" value="EXPRESSED PROTEIN"/>
    <property type="match status" value="1"/>
</dbReference>
<dbReference type="AlphaFoldDB" id="A0AAV1AGJ4"/>
<keyword evidence="4" id="KW-1185">Reference proteome</keyword>
<sequence>MESYSTSCSSSNKSSYTSQNTKKANGSMKHAQYPLQSKHSWLHSVRKSPAKTWKKALIAPVKVYTVDPVNFKELVQFLTCAPQFVPPQPDLHNLPQSTNIDTVPSNNWYQYFRAEYFGKNYDQEEEVITPDLLKMNLLSPTSFGNFCFVPPIMRPTI</sequence>
<dbReference type="Pfam" id="PF05678">
    <property type="entry name" value="VQ"/>
    <property type="match status" value="1"/>
</dbReference>
<dbReference type="InterPro" id="IPR039610">
    <property type="entry name" value="VQ29"/>
</dbReference>
<protein>
    <recommendedName>
        <fullName evidence="2">VQ domain-containing protein</fullName>
    </recommendedName>
</protein>
<evidence type="ECO:0000259" key="2">
    <source>
        <dbReference type="Pfam" id="PF05678"/>
    </source>
</evidence>
<dbReference type="EMBL" id="OX451739">
    <property type="protein sequence ID" value="CAI8609386.1"/>
    <property type="molecule type" value="Genomic_DNA"/>
</dbReference>
<evidence type="ECO:0000313" key="4">
    <source>
        <dbReference type="Proteomes" id="UP001157006"/>
    </source>
</evidence>
<reference evidence="3 4" key="1">
    <citation type="submission" date="2023-01" db="EMBL/GenBank/DDBJ databases">
        <authorList>
            <person name="Kreplak J."/>
        </authorList>
    </citation>
    <scope>NUCLEOTIDE SEQUENCE [LARGE SCALE GENOMIC DNA]</scope>
</reference>
<evidence type="ECO:0000313" key="3">
    <source>
        <dbReference type="EMBL" id="CAI8609386.1"/>
    </source>
</evidence>
<feature type="compositionally biased region" description="Low complexity" evidence="1">
    <location>
        <begin position="1"/>
        <end position="23"/>
    </location>
</feature>
<feature type="domain" description="VQ" evidence="2">
    <location>
        <begin position="62"/>
        <end position="79"/>
    </location>
</feature>
<gene>
    <name evidence="3" type="ORF">VFH_IV130880</name>
</gene>
<dbReference type="PANTHER" id="PTHR34794:SF1">
    <property type="entry name" value="OS10G0101800 PROTEIN"/>
    <property type="match status" value="1"/>
</dbReference>
<dbReference type="InterPro" id="IPR008889">
    <property type="entry name" value="VQ"/>
</dbReference>
<feature type="region of interest" description="Disordered" evidence="1">
    <location>
        <begin position="1"/>
        <end position="30"/>
    </location>
</feature>
<accession>A0AAV1AGJ4</accession>
<proteinExistence type="predicted"/>